<dbReference type="RefSeq" id="XP_003151370.1">
    <property type="nucleotide sequence ID" value="XM_003151322.1"/>
</dbReference>
<dbReference type="KEGG" id="loa:LOAG_15834"/>
<organism evidence="1">
    <name type="scientific">Loa loa</name>
    <name type="common">Eye worm</name>
    <name type="synonym">Filaria loa</name>
    <dbReference type="NCBI Taxonomy" id="7209"/>
    <lineage>
        <taxon>Eukaryota</taxon>
        <taxon>Metazoa</taxon>
        <taxon>Ecdysozoa</taxon>
        <taxon>Nematoda</taxon>
        <taxon>Chromadorea</taxon>
        <taxon>Rhabditida</taxon>
        <taxon>Spirurina</taxon>
        <taxon>Spiruromorpha</taxon>
        <taxon>Filarioidea</taxon>
        <taxon>Onchocercidae</taxon>
        <taxon>Loa</taxon>
    </lineage>
</organism>
<dbReference type="EMBL" id="JH714953">
    <property type="protein sequence ID" value="EFO12699.1"/>
    <property type="molecule type" value="Genomic_DNA"/>
</dbReference>
<protein>
    <submittedName>
        <fullName evidence="1">Uncharacterized protein</fullName>
    </submittedName>
</protein>
<evidence type="ECO:0000313" key="1">
    <source>
        <dbReference type="EMBL" id="EFO12699.1"/>
    </source>
</evidence>
<dbReference type="OrthoDB" id="19653at2759"/>
<dbReference type="InParanoid" id="A0A1S0TEX8"/>
<sequence>LEADIQFVAPAQREIDAYVMNGIPVYAYSFNYFPKSAIYEEEQKKYSIFGQETLKVKRKELQIRRLNFTLKKKLLSEIAREIYPRYRKCLILITCFCI</sequence>
<feature type="non-terminal residue" evidence="1">
    <location>
        <position position="1"/>
    </location>
</feature>
<accession>A0A1S0TEX8</accession>
<reference evidence="1" key="1">
    <citation type="submission" date="2012-04" db="EMBL/GenBank/DDBJ databases">
        <title>The Genome Sequence of Loa loa.</title>
        <authorList>
            <consortium name="The Broad Institute Genome Sequencing Platform"/>
            <consortium name="Broad Institute Genome Sequencing Center for Infectious Disease"/>
            <person name="Nutman T.B."/>
            <person name="Fink D.L."/>
            <person name="Russ C."/>
            <person name="Young S."/>
            <person name="Zeng Q."/>
            <person name="Gargeya S."/>
            <person name="Alvarado L."/>
            <person name="Berlin A."/>
            <person name="Chapman S.B."/>
            <person name="Chen Z."/>
            <person name="Freedman E."/>
            <person name="Gellesch M."/>
            <person name="Goldberg J."/>
            <person name="Griggs A."/>
            <person name="Gujja S."/>
            <person name="Heilman E.R."/>
            <person name="Heiman D."/>
            <person name="Howarth C."/>
            <person name="Mehta T."/>
            <person name="Neiman D."/>
            <person name="Pearson M."/>
            <person name="Roberts A."/>
            <person name="Saif S."/>
            <person name="Shea T."/>
            <person name="Shenoy N."/>
            <person name="Sisk P."/>
            <person name="Stolte C."/>
            <person name="Sykes S."/>
            <person name="White J."/>
            <person name="Yandava C."/>
            <person name="Haas B."/>
            <person name="Henn M.R."/>
            <person name="Nusbaum C."/>
            <person name="Birren B."/>
        </authorList>
    </citation>
    <scope>NUCLEOTIDE SEQUENCE [LARGE SCALE GENOMIC DNA]</scope>
</reference>
<proteinExistence type="predicted"/>
<gene>
    <name evidence="1" type="ORF">LOAG_15834</name>
</gene>
<dbReference type="GeneID" id="9953329"/>
<dbReference type="CTD" id="9953329"/>
<dbReference type="AlphaFoldDB" id="A0A1S0TEX8"/>
<name>A0A1S0TEX8_LOALO</name>